<accession>A0ABU9T0N5</accession>
<dbReference type="EMBL" id="JBBMQS010000016">
    <property type="protein sequence ID" value="MEM5499703.1"/>
    <property type="molecule type" value="Genomic_DNA"/>
</dbReference>
<feature type="region of interest" description="Disordered" evidence="1">
    <location>
        <begin position="534"/>
        <end position="588"/>
    </location>
</feature>
<proteinExistence type="predicted"/>
<keyword evidence="2" id="KW-0812">Transmembrane</keyword>
<gene>
    <name evidence="3" type="ORF">WNY77_19990</name>
</gene>
<dbReference type="RefSeq" id="WP_342882748.1">
    <property type="nucleotide sequence ID" value="NZ_JBBMQS010000016.1"/>
</dbReference>
<name>A0ABU9T0N5_9ALTE</name>
<feature type="compositionally biased region" description="Basic and acidic residues" evidence="1">
    <location>
        <begin position="477"/>
        <end position="494"/>
    </location>
</feature>
<feature type="transmembrane region" description="Helical" evidence="2">
    <location>
        <begin position="36"/>
        <end position="54"/>
    </location>
</feature>
<sequence>MAQLKDVFDQEKPVQVKNRLQALLNNSKRRQLIQQLLQCFPLIILIAVVLALIFPVQPATAILVLLMTVGVCAVFAFYRPSYRAITLSNLAKDLNRRFPSLEESCKLLLESTQENLTVLQRLQYQRTAHALSQLHENTQVDLVPRYPLKPALMANLITALFCLSIWYFLWDVKQMQNAPNASVPSTENKNEEDSPTAAVQLLDANITVDPPAYALGIHGYQSNQPQPLDAQILAGSEVHWQLTFSSQNPPQSQHYSLQMSDENLPLTRLPDGRYTLSKVVHRSSIYQVLDHQQRIIALHSIKVIADTPPKITFLRPQATITEIQTKSESIEPTLSTQVQISDDFGLSKVKILASVAKGSGEAVKFRDSVFTFDTVSTVNNTDNDDGMQLHSKEWNLTALGMEPGDELYFSVKAWDNRETQPQLTQSSTKIIRWLDEDVESVFSEGAVIDNMPAYFKSQRQIIIDTKALIARRNQSSQRDKLGSGEKLDSGDKYHQHSALSEQEFNQTSQALGVAQADLKHKYGQFVGDEVSGITRSMEDGDSQHQDEKHDEHASNEEHEQHDEDDEHAAEGHAAHQHEGEHDSTQDKSGYQTAIEQFGHAHGETDVAIFKTQGGIEQNPRVMMKRAIGYMWQAESQLRLNRPLDALPYEEQALIWLNRAKKAERIYVKRLGFEPPPVTEKRRYQGELADIKNNVLRMPIVENETDIRTLNQAILILNAALKPNIAFTPEEQNALHKVDALLNTLLESNPEVIEALGALAQIQSSNQRVPRQCRSCVDNLIAQLWHLLPPARYQAQQPARRYTNTQPGIKQFTQFRLEQQTQ</sequence>
<evidence type="ECO:0000256" key="1">
    <source>
        <dbReference type="SAM" id="MobiDB-lite"/>
    </source>
</evidence>
<evidence type="ECO:0000313" key="3">
    <source>
        <dbReference type="EMBL" id="MEM5499703.1"/>
    </source>
</evidence>
<dbReference type="Proteomes" id="UP001461163">
    <property type="component" value="Unassembled WGS sequence"/>
</dbReference>
<feature type="transmembrane region" description="Helical" evidence="2">
    <location>
        <begin position="152"/>
        <end position="170"/>
    </location>
</feature>
<organism evidence="3 4">
    <name type="scientific">Paraglaciecola mesophila</name>
    <dbReference type="NCBI Taxonomy" id="197222"/>
    <lineage>
        <taxon>Bacteria</taxon>
        <taxon>Pseudomonadati</taxon>
        <taxon>Pseudomonadota</taxon>
        <taxon>Gammaproteobacteria</taxon>
        <taxon>Alteromonadales</taxon>
        <taxon>Alteromonadaceae</taxon>
        <taxon>Paraglaciecola</taxon>
    </lineage>
</organism>
<keyword evidence="2" id="KW-0472">Membrane</keyword>
<comment type="caution">
    <text evidence="3">The sequence shown here is derived from an EMBL/GenBank/DDBJ whole genome shotgun (WGS) entry which is preliminary data.</text>
</comment>
<evidence type="ECO:0000313" key="4">
    <source>
        <dbReference type="Proteomes" id="UP001461163"/>
    </source>
</evidence>
<keyword evidence="2" id="KW-1133">Transmembrane helix</keyword>
<feature type="transmembrane region" description="Helical" evidence="2">
    <location>
        <begin position="60"/>
        <end position="78"/>
    </location>
</feature>
<protein>
    <submittedName>
        <fullName evidence="3">DUF4175 domain-containing protein</fullName>
    </submittedName>
</protein>
<feature type="compositionally biased region" description="Basic and acidic residues" evidence="1">
    <location>
        <begin position="568"/>
        <end position="585"/>
    </location>
</feature>
<feature type="region of interest" description="Disordered" evidence="1">
    <location>
        <begin position="473"/>
        <end position="499"/>
    </location>
</feature>
<reference evidence="3 4" key="1">
    <citation type="submission" date="2024-03" db="EMBL/GenBank/DDBJ databases">
        <title>Community enrichment and isolation of bacterial strains for fucoidan degradation.</title>
        <authorList>
            <person name="Sichert A."/>
        </authorList>
    </citation>
    <scope>NUCLEOTIDE SEQUENCE [LARGE SCALE GENOMIC DNA]</scope>
    <source>
        <strain evidence="3 4">AS12</strain>
    </source>
</reference>
<feature type="compositionally biased region" description="Basic and acidic residues" evidence="1">
    <location>
        <begin position="536"/>
        <end position="561"/>
    </location>
</feature>
<evidence type="ECO:0000256" key="2">
    <source>
        <dbReference type="SAM" id="Phobius"/>
    </source>
</evidence>
<keyword evidence="4" id="KW-1185">Reference proteome</keyword>